<dbReference type="RefSeq" id="WP_054408041.1">
    <property type="nucleotide sequence ID" value="NZ_FOYA01000001.1"/>
</dbReference>
<evidence type="ECO:0000313" key="3">
    <source>
        <dbReference type="Proteomes" id="UP000037755"/>
    </source>
</evidence>
<feature type="chain" id="PRO_5005818510" evidence="1">
    <location>
        <begin position="19"/>
        <end position="132"/>
    </location>
</feature>
<organism evidence="2 3">
    <name type="scientific">Flavobacterium akiainvivens</name>
    <dbReference type="NCBI Taxonomy" id="1202724"/>
    <lineage>
        <taxon>Bacteria</taxon>
        <taxon>Pseudomonadati</taxon>
        <taxon>Bacteroidota</taxon>
        <taxon>Flavobacteriia</taxon>
        <taxon>Flavobacteriales</taxon>
        <taxon>Flavobacteriaceae</taxon>
        <taxon>Flavobacterium</taxon>
    </lineage>
</organism>
<comment type="caution">
    <text evidence="2">The sequence shown here is derived from an EMBL/GenBank/DDBJ whole genome shotgun (WGS) entry which is preliminary data.</text>
</comment>
<evidence type="ECO:0000313" key="2">
    <source>
        <dbReference type="EMBL" id="KOS06485.1"/>
    </source>
</evidence>
<proteinExistence type="predicted"/>
<dbReference type="EMBL" id="LIYD01000005">
    <property type="protein sequence ID" value="KOS06485.1"/>
    <property type="molecule type" value="Genomic_DNA"/>
</dbReference>
<name>A0A0M8MB96_9FLAO</name>
<feature type="signal peptide" evidence="1">
    <location>
        <begin position="1"/>
        <end position="18"/>
    </location>
</feature>
<keyword evidence="3" id="KW-1185">Reference proteome</keyword>
<evidence type="ECO:0000256" key="1">
    <source>
        <dbReference type="SAM" id="SignalP"/>
    </source>
</evidence>
<dbReference type="STRING" id="1202724.AM493_10895"/>
<sequence>MKKCIITLLLLIANLVSAQQKQEKSALAVNYEKAKNSMSYLSYQKAFDLIIEKMDPDPDSEIKERFDNTDGWLGWIKDNLDKTAFKNYEEAEQYMAKYIETGKKFYEENAAYFDAWAKATEEEQLKYILGPS</sequence>
<keyword evidence="1" id="KW-0732">Signal</keyword>
<protein>
    <submittedName>
        <fullName evidence="2">Uncharacterized protein</fullName>
    </submittedName>
</protein>
<dbReference type="PATRIC" id="fig|1202724.3.peg.2263"/>
<dbReference type="AlphaFoldDB" id="A0A0M8MB96"/>
<reference evidence="2 3" key="1">
    <citation type="submission" date="2015-08" db="EMBL/GenBank/DDBJ databases">
        <title>Whole genome sequence of Flavobacterium akiainvivens IK-1T, from decaying Wikstroemia oahuensis, an endemic Hawaiian shrub.</title>
        <authorList>
            <person name="Wan X."/>
            <person name="Hou S."/>
            <person name="Saito J."/>
            <person name="Donachie S."/>
        </authorList>
    </citation>
    <scope>NUCLEOTIDE SEQUENCE [LARGE SCALE GENOMIC DNA]</scope>
    <source>
        <strain evidence="2 3">IK-1</strain>
    </source>
</reference>
<dbReference type="Proteomes" id="UP000037755">
    <property type="component" value="Unassembled WGS sequence"/>
</dbReference>
<accession>A0A0M8MB96</accession>
<gene>
    <name evidence="2" type="ORF">AM493_10895</name>
</gene>